<name>A0A645JGH5_9ZZZZ</name>
<organism evidence="1">
    <name type="scientific">bioreactor metagenome</name>
    <dbReference type="NCBI Taxonomy" id="1076179"/>
    <lineage>
        <taxon>unclassified sequences</taxon>
        <taxon>metagenomes</taxon>
        <taxon>ecological metagenomes</taxon>
    </lineage>
</organism>
<dbReference type="AlphaFoldDB" id="A0A645JGH5"/>
<dbReference type="EMBL" id="VSSQ01140501">
    <property type="protein sequence ID" value="MPN62457.1"/>
    <property type="molecule type" value="Genomic_DNA"/>
</dbReference>
<evidence type="ECO:0000313" key="1">
    <source>
        <dbReference type="EMBL" id="MPN62457.1"/>
    </source>
</evidence>
<sequence>MSVRNATPQAFIASGLGHLEGDEPANLAQLLNSGIQAAIRHALFGGKLRQCFSSSQKHRVSNTVCLTDQHAQSHARENEHVVALANDMQLAIVLYRFKWGSGRHQRPALRVC</sequence>
<reference evidence="1" key="1">
    <citation type="submission" date="2019-08" db="EMBL/GenBank/DDBJ databases">
        <authorList>
            <person name="Kucharzyk K."/>
            <person name="Murdoch R.W."/>
            <person name="Higgins S."/>
            <person name="Loffler F."/>
        </authorList>
    </citation>
    <scope>NUCLEOTIDE SEQUENCE</scope>
</reference>
<protein>
    <submittedName>
        <fullName evidence="1">Uncharacterized protein</fullName>
    </submittedName>
</protein>
<proteinExistence type="predicted"/>
<comment type="caution">
    <text evidence="1">The sequence shown here is derived from an EMBL/GenBank/DDBJ whole genome shotgun (WGS) entry which is preliminary data.</text>
</comment>
<accession>A0A645JGH5</accession>
<gene>
    <name evidence="1" type="ORF">SDC9_210206</name>
</gene>